<reference evidence="1" key="1">
    <citation type="submission" date="2019-08" db="EMBL/GenBank/DDBJ databases">
        <title>The genome of the North American firefly Photinus pyralis.</title>
        <authorList>
            <consortium name="Photinus pyralis genome working group"/>
            <person name="Fallon T.R."/>
            <person name="Sander Lower S.E."/>
            <person name="Weng J.-K."/>
        </authorList>
    </citation>
    <scope>NUCLEOTIDE SEQUENCE</scope>
    <source>
        <strain evidence="1">TRF0915ILg1</strain>
        <tissue evidence="1">Whole body</tissue>
    </source>
</reference>
<protein>
    <submittedName>
        <fullName evidence="1">Uncharacterized protein</fullName>
    </submittedName>
</protein>
<evidence type="ECO:0000313" key="2">
    <source>
        <dbReference type="Proteomes" id="UP000801492"/>
    </source>
</evidence>
<name>A0A8K0CFF0_IGNLU</name>
<gene>
    <name evidence="1" type="ORF">ILUMI_19833</name>
</gene>
<sequence>MIQNAQREITMKASGIVTMNATTVLNALNHPMKVMHVLREQGVSRSYFVKKMMKQEQYKKV</sequence>
<dbReference type="Proteomes" id="UP000801492">
    <property type="component" value="Unassembled WGS sequence"/>
</dbReference>
<dbReference type="EMBL" id="VTPC01088029">
    <property type="protein sequence ID" value="KAF2886340.1"/>
    <property type="molecule type" value="Genomic_DNA"/>
</dbReference>
<comment type="caution">
    <text evidence="1">The sequence shown here is derived from an EMBL/GenBank/DDBJ whole genome shotgun (WGS) entry which is preliminary data.</text>
</comment>
<dbReference type="AlphaFoldDB" id="A0A8K0CFF0"/>
<evidence type="ECO:0000313" key="1">
    <source>
        <dbReference type="EMBL" id="KAF2886340.1"/>
    </source>
</evidence>
<organism evidence="1 2">
    <name type="scientific">Ignelater luminosus</name>
    <name type="common">Cucubano</name>
    <name type="synonym">Pyrophorus luminosus</name>
    <dbReference type="NCBI Taxonomy" id="2038154"/>
    <lineage>
        <taxon>Eukaryota</taxon>
        <taxon>Metazoa</taxon>
        <taxon>Ecdysozoa</taxon>
        <taxon>Arthropoda</taxon>
        <taxon>Hexapoda</taxon>
        <taxon>Insecta</taxon>
        <taxon>Pterygota</taxon>
        <taxon>Neoptera</taxon>
        <taxon>Endopterygota</taxon>
        <taxon>Coleoptera</taxon>
        <taxon>Polyphaga</taxon>
        <taxon>Elateriformia</taxon>
        <taxon>Elateroidea</taxon>
        <taxon>Elateridae</taxon>
        <taxon>Agrypninae</taxon>
        <taxon>Pyrophorini</taxon>
        <taxon>Ignelater</taxon>
    </lineage>
</organism>
<accession>A0A8K0CFF0</accession>
<keyword evidence="2" id="KW-1185">Reference proteome</keyword>
<proteinExistence type="predicted"/>